<evidence type="ECO:0000313" key="1">
    <source>
        <dbReference type="EMBL" id="KAK4457002.1"/>
    </source>
</evidence>
<organism evidence="1 2">
    <name type="scientific">Cladorrhinum samala</name>
    <dbReference type="NCBI Taxonomy" id="585594"/>
    <lineage>
        <taxon>Eukaryota</taxon>
        <taxon>Fungi</taxon>
        <taxon>Dikarya</taxon>
        <taxon>Ascomycota</taxon>
        <taxon>Pezizomycotina</taxon>
        <taxon>Sordariomycetes</taxon>
        <taxon>Sordariomycetidae</taxon>
        <taxon>Sordariales</taxon>
        <taxon>Podosporaceae</taxon>
        <taxon>Cladorrhinum</taxon>
    </lineage>
</organism>
<reference evidence="1" key="2">
    <citation type="submission" date="2023-06" db="EMBL/GenBank/DDBJ databases">
        <authorList>
            <consortium name="Lawrence Berkeley National Laboratory"/>
            <person name="Mondo S.J."/>
            <person name="Hensen N."/>
            <person name="Bonometti L."/>
            <person name="Westerberg I."/>
            <person name="Brannstrom I.O."/>
            <person name="Guillou S."/>
            <person name="Cros-Aarteil S."/>
            <person name="Calhoun S."/>
            <person name="Haridas S."/>
            <person name="Kuo A."/>
            <person name="Pangilinan J."/>
            <person name="Riley R."/>
            <person name="Labutti K."/>
            <person name="Andreopoulos B."/>
            <person name="Lipzen A."/>
            <person name="Chen C."/>
            <person name="Yanf M."/>
            <person name="Daum C."/>
            <person name="Ng V."/>
            <person name="Clum A."/>
            <person name="Steindorff A."/>
            <person name="Ohm R."/>
            <person name="Martin F."/>
            <person name="Silar P."/>
            <person name="Natvig D."/>
            <person name="Lalanne C."/>
            <person name="Gautier V."/>
            <person name="Ament-Velasquez S.L."/>
            <person name="Kruys A."/>
            <person name="Hutchinson M.I."/>
            <person name="Powell A.J."/>
            <person name="Barry K."/>
            <person name="Miller A.N."/>
            <person name="Grigoriev I.V."/>
            <person name="Debuchy R."/>
            <person name="Gladieux P."/>
            <person name="Thoren M.H."/>
            <person name="Johannesson H."/>
        </authorList>
    </citation>
    <scope>NUCLEOTIDE SEQUENCE</scope>
    <source>
        <strain evidence="1">PSN324</strain>
    </source>
</reference>
<proteinExistence type="predicted"/>
<protein>
    <recommendedName>
        <fullName evidence="3">F-box domain-containing protein</fullName>
    </recommendedName>
</protein>
<dbReference type="AlphaFoldDB" id="A0AAV9H8Y6"/>
<gene>
    <name evidence="1" type="ORF">QBC42DRAFT_47407</name>
</gene>
<dbReference type="Proteomes" id="UP001321749">
    <property type="component" value="Unassembled WGS sequence"/>
</dbReference>
<reference evidence="1" key="1">
    <citation type="journal article" date="2023" name="Mol. Phylogenet. Evol.">
        <title>Genome-scale phylogeny and comparative genomics of the fungal order Sordariales.</title>
        <authorList>
            <person name="Hensen N."/>
            <person name="Bonometti L."/>
            <person name="Westerberg I."/>
            <person name="Brannstrom I.O."/>
            <person name="Guillou S."/>
            <person name="Cros-Aarteil S."/>
            <person name="Calhoun S."/>
            <person name="Haridas S."/>
            <person name="Kuo A."/>
            <person name="Mondo S."/>
            <person name="Pangilinan J."/>
            <person name="Riley R."/>
            <person name="LaButti K."/>
            <person name="Andreopoulos B."/>
            <person name="Lipzen A."/>
            <person name="Chen C."/>
            <person name="Yan M."/>
            <person name="Daum C."/>
            <person name="Ng V."/>
            <person name="Clum A."/>
            <person name="Steindorff A."/>
            <person name="Ohm R.A."/>
            <person name="Martin F."/>
            <person name="Silar P."/>
            <person name="Natvig D.O."/>
            <person name="Lalanne C."/>
            <person name="Gautier V."/>
            <person name="Ament-Velasquez S.L."/>
            <person name="Kruys A."/>
            <person name="Hutchinson M.I."/>
            <person name="Powell A.J."/>
            <person name="Barry K."/>
            <person name="Miller A.N."/>
            <person name="Grigoriev I.V."/>
            <person name="Debuchy R."/>
            <person name="Gladieux P."/>
            <person name="Hiltunen Thoren M."/>
            <person name="Johannesson H."/>
        </authorList>
    </citation>
    <scope>NUCLEOTIDE SEQUENCE</scope>
    <source>
        <strain evidence="1">PSN324</strain>
    </source>
</reference>
<sequence length="361" mass="41417">MNLQNRSRNPVVVPIFRMARPIPLQPPSEDAQLLLYPQKASETPLINRKLPIEVMYYIFNLIQLTSPSQTLTAVRLVHSTWNLIALPLAYQSITLTPTLLTPSLRARLPNPTLIFRSIYLHTRHVKIDTSAAQPHHRDEVITILNKCTSLEAVTYVYGGSRRHGHDHHDQAVGWTPSDLRHHRLDRGRKLPSLLIENFRLGFRSGSEKEEGEEGSDDNDNDWEAAMIPTDLLVSLDYSAESEMGPRERMRLKELVERCPRLRVLRYRDGEVSAEVRFCRRQDEEADGRGRKVEDRSETREALWSDWSRSDAQRARTHWDFARLVKFEVGTKRCKGARRGKGFGGVCKSRRNAGRVVVKSLG</sequence>
<accession>A0AAV9H8Y6</accession>
<keyword evidence="2" id="KW-1185">Reference proteome</keyword>
<evidence type="ECO:0000313" key="2">
    <source>
        <dbReference type="Proteomes" id="UP001321749"/>
    </source>
</evidence>
<comment type="caution">
    <text evidence="1">The sequence shown here is derived from an EMBL/GenBank/DDBJ whole genome shotgun (WGS) entry which is preliminary data.</text>
</comment>
<evidence type="ECO:0008006" key="3">
    <source>
        <dbReference type="Google" id="ProtNLM"/>
    </source>
</evidence>
<name>A0AAV9H8Y6_9PEZI</name>
<dbReference type="EMBL" id="MU865144">
    <property type="protein sequence ID" value="KAK4457002.1"/>
    <property type="molecule type" value="Genomic_DNA"/>
</dbReference>